<name>A0A0V1H702_TRIPS</name>
<reference evidence="1 2" key="1">
    <citation type="submission" date="2015-01" db="EMBL/GenBank/DDBJ databases">
        <title>Evolution of Trichinella species and genotypes.</title>
        <authorList>
            <person name="Korhonen P.K."/>
            <person name="Edoardo P."/>
            <person name="Giuseppe L.R."/>
            <person name="Gasser R.B."/>
        </authorList>
    </citation>
    <scope>NUCLEOTIDE SEQUENCE [LARGE SCALE GENOMIC DNA]</scope>
    <source>
        <strain evidence="1">ISS588</strain>
    </source>
</reference>
<keyword evidence="2" id="KW-1185">Reference proteome</keyword>
<dbReference type="AlphaFoldDB" id="A0A0V1H702"/>
<dbReference type="Proteomes" id="UP000054805">
    <property type="component" value="Unassembled WGS sequence"/>
</dbReference>
<comment type="caution">
    <text evidence="1">The sequence shown here is derived from an EMBL/GenBank/DDBJ whole genome shotgun (WGS) entry which is preliminary data.</text>
</comment>
<organism evidence="1 2">
    <name type="scientific">Trichinella pseudospiralis</name>
    <name type="common">Parasitic roundworm</name>
    <dbReference type="NCBI Taxonomy" id="6337"/>
    <lineage>
        <taxon>Eukaryota</taxon>
        <taxon>Metazoa</taxon>
        <taxon>Ecdysozoa</taxon>
        <taxon>Nematoda</taxon>
        <taxon>Enoplea</taxon>
        <taxon>Dorylaimia</taxon>
        <taxon>Trichinellida</taxon>
        <taxon>Trichinellidae</taxon>
        <taxon>Trichinella</taxon>
    </lineage>
</organism>
<accession>A0A0V1H702</accession>
<dbReference type="EMBL" id="JYDS01000447">
    <property type="protein sequence ID" value="KRZ06079.1"/>
    <property type="molecule type" value="Genomic_DNA"/>
</dbReference>
<gene>
    <name evidence="1" type="ORF">T4B_11770</name>
</gene>
<evidence type="ECO:0000313" key="1">
    <source>
        <dbReference type="EMBL" id="KRZ06079.1"/>
    </source>
</evidence>
<proteinExistence type="predicted"/>
<sequence length="115" mass="13016">MVRSKDRRRYNNKYTFLANSDSPPHNDYHTPPLIFMSNSSYGCFRLVVASFSSPDVSFRLILLHKSRGMASAGRGVRLLLLRPPAPLCIFICQDVQRNCHGCEILDIPPVIGRQP</sequence>
<protein>
    <submittedName>
        <fullName evidence="1">Uncharacterized protein</fullName>
    </submittedName>
</protein>
<evidence type="ECO:0000313" key="2">
    <source>
        <dbReference type="Proteomes" id="UP000054805"/>
    </source>
</evidence>